<dbReference type="Pfam" id="PF01370">
    <property type="entry name" value="Epimerase"/>
    <property type="match status" value="1"/>
</dbReference>
<dbReference type="PANTHER" id="PTHR43245">
    <property type="entry name" value="BIFUNCTIONAL POLYMYXIN RESISTANCE PROTEIN ARNA"/>
    <property type="match status" value="1"/>
</dbReference>
<feature type="domain" description="NAD-dependent epimerase/dehydratase" evidence="1">
    <location>
        <begin position="3"/>
        <end position="234"/>
    </location>
</feature>
<name>A0ABT0DRC6_9HYPH</name>
<evidence type="ECO:0000259" key="1">
    <source>
        <dbReference type="Pfam" id="PF01370"/>
    </source>
</evidence>
<evidence type="ECO:0000313" key="2">
    <source>
        <dbReference type="EMBL" id="MCK0209734.1"/>
    </source>
</evidence>
<dbReference type="InterPro" id="IPR036291">
    <property type="entry name" value="NAD(P)-bd_dom_sf"/>
</dbReference>
<keyword evidence="3" id="KW-1185">Reference proteome</keyword>
<dbReference type="RefSeq" id="WP_247202232.1">
    <property type="nucleotide sequence ID" value="NZ_JALKCG010000008.1"/>
</dbReference>
<comment type="caution">
    <text evidence="2">The sequence shown here is derived from an EMBL/GenBank/DDBJ whole genome shotgun (WGS) entry which is preliminary data.</text>
</comment>
<dbReference type="InterPro" id="IPR050177">
    <property type="entry name" value="Lipid_A_modif_metabolic_enz"/>
</dbReference>
<dbReference type="SUPFAM" id="SSF51735">
    <property type="entry name" value="NAD(P)-binding Rossmann-fold domains"/>
    <property type="match status" value="1"/>
</dbReference>
<dbReference type="Proteomes" id="UP001202867">
    <property type="component" value="Unassembled WGS sequence"/>
</dbReference>
<sequence>MRVLVTGGGGFVGAALVRRLAARGDTAIAFDRGFAPDLEKGADGRIIIVGGDITDAFSILSAVEQHQPDAVIHCAAMVGVLASLSPAEMLRVNIGGSVNLFEAMARRGIRRVVHLSSEEVLGDFLVDRADEDHPTRPVMAYGVSKLAVEGLGRTCRATHGIECINLRTSWVYGPGLPRSRVPKNFIDAALAGRGLHLPRGADSAIDHTYVDDLVDGVLAALDQPRHAFDTYNIASDSAPTVGRIVEIVRELVPGADLSIGPGRLHHRDDIPVVRKGALATDRARRCLGYSPRFDIARGLAAYVAALRAQAFSSQDAAA</sequence>
<protein>
    <submittedName>
        <fullName evidence="2">NAD(P)-dependent oxidoreductase</fullName>
    </submittedName>
</protein>
<dbReference type="Gene3D" id="3.40.50.720">
    <property type="entry name" value="NAD(P)-binding Rossmann-like Domain"/>
    <property type="match status" value="1"/>
</dbReference>
<evidence type="ECO:0000313" key="3">
    <source>
        <dbReference type="Proteomes" id="UP001202867"/>
    </source>
</evidence>
<organism evidence="2 3">
    <name type="scientific">Ancylobacter koreensis</name>
    <dbReference type="NCBI Taxonomy" id="266121"/>
    <lineage>
        <taxon>Bacteria</taxon>
        <taxon>Pseudomonadati</taxon>
        <taxon>Pseudomonadota</taxon>
        <taxon>Alphaproteobacteria</taxon>
        <taxon>Hyphomicrobiales</taxon>
        <taxon>Xanthobacteraceae</taxon>
        <taxon>Ancylobacter</taxon>
    </lineage>
</organism>
<gene>
    <name evidence="2" type="ORF">MWN33_17000</name>
</gene>
<reference evidence="2 3" key="1">
    <citation type="submission" date="2022-04" db="EMBL/GenBank/DDBJ databases">
        <authorList>
            <person name="Grouzdev D.S."/>
            <person name="Pantiukh K.S."/>
            <person name="Krutkina M.S."/>
        </authorList>
    </citation>
    <scope>NUCLEOTIDE SEQUENCE [LARGE SCALE GENOMIC DNA]</scope>
    <source>
        <strain evidence="2 3">Jip08</strain>
    </source>
</reference>
<proteinExistence type="predicted"/>
<reference evidence="3" key="2">
    <citation type="submission" date="2023-07" db="EMBL/GenBank/DDBJ databases">
        <title>Ancylobacter moscoviensis sp. nov., facultatively methylotrophic bacteria from activated sludge and the reclassification of Starkeya novella (Starkey 1934) Kelly et al. 2000 as Ancylobacter novellus comb. nov., Starkeya koreensis Im et al. 2006 as Ancylobacter koreensis comb.nov., Angulomicrobium tetraedrale Vasil'eva et al. 1986 as Ancylobacter tetraedralis comb. nov., Angulomicrobium amanitiforme Fritz et al. 2004 as Ancylobacter amanitiformis comb. nov. and Methylorhabdus multivorans Doronina et al. 1996 as Ancylobacter multivorans comb. nov. and emended description of the genus Ancylobacter.</title>
        <authorList>
            <person name="Doronina N."/>
            <person name="Chemodurova A."/>
            <person name="Grouzdev D."/>
            <person name="Koziaeva V."/>
            <person name="Shi W."/>
            <person name="Wu L."/>
            <person name="Kaparullina E."/>
        </authorList>
    </citation>
    <scope>NUCLEOTIDE SEQUENCE [LARGE SCALE GENOMIC DNA]</scope>
    <source>
        <strain evidence="3">Jip08</strain>
    </source>
</reference>
<dbReference type="EMBL" id="JALKCG010000008">
    <property type="protein sequence ID" value="MCK0209734.1"/>
    <property type="molecule type" value="Genomic_DNA"/>
</dbReference>
<dbReference type="InterPro" id="IPR001509">
    <property type="entry name" value="Epimerase_deHydtase"/>
</dbReference>
<accession>A0ABT0DRC6</accession>